<dbReference type="CAZy" id="GH18">
    <property type="family name" value="Glycoside Hydrolase Family 18"/>
</dbReference>
<dbReference type="GO" id="GO:0008843">
    <property type="term" value="F:endochitinase activity"/>
    <property type="evidence" value="ECO:0007669"/>
    <property type="project" value="UniProtKB-EC"/>
</dbReference>
<comment type="catalytic activity">
    <reaction evidence="1">
        <text>Random endo-hydrolysis of N-acetyl-beta-D-glucosaminide (1-&gt;4)-beta-linkages in chitin and chitodextrins.</text>
        <dbReference type="EC" id="3.2.1.14"/>
    </reaction>
</comment>
<evidence type="ECO:0000256" key="6">
    <source>
        <dbReference type="ARBA" id="ARBA00022801"/>
    </source>
</evidence>
<evidence type="ECO:0000256" key="4">
    <source>
        <dbReference type="ARBA" id="ARBA00012729"/>
    </source>
</evidence>
<keyword evidence="5" id="KW-0964">Secreted</keyword>
<evidence type="ECO:0000256" key="1">
    <source>
        <dbReference type="ARBA" id="ARBA00000822"/>
    </source>
</evidence>
<evidence type="ECO:0000256" key="13">
    <source>
        <dbReference type="RuleBase" id="RU000489"/>
    </source>
</evidence>
<keyword evidence="8" id="KW-1015">Disulfide bond</keyword>
<dbReference type="FunFam" id="3.20.20.80:FF:000015">
    <property type="entry name" value="Acidic endochitinase SE2"/>
    <property type="match status" value="1"/>
</dbReference>
<name>Q41401_SESRO</name>
<keyword evidence="7" id="KW-0146">Chitin degradation</keyword>
<sequence length="328" mass="36171">MAPKRQALILIVLSLLTINTSEAATGGIAIYWGQNNGDGTLTSTCDTGNYEIVVLSFLTTFGCSRTPQWNFAGHCGDWSPCTKLQPEIQHCQQKGVKVFLSLGGASGSYSLCSPQDAKEVADYLFSNFLTGRYGPLGSVTLDGIDFDIEGGSNLYWDDLAKELDALRQTNNYFYLSAAPQCPIPDYYLDKAIKTGLFDYVFVQFYNNPPCQYSNGNTGPLLGSWDAWTSLVLPNNTVFMGLPASREAAPSGGYIPPNVLISEVLPYIKQASNYGGIMLWSRFQDVTNHYSDQIKYYVTKYMLRFVKAVSNAISDCVSAALHRFLPKPY</sequence>
<dbReference type="GO" id="GO:0005576">
    <property type="term" value="C:extracellular region"/>
    <property type="evidence" value="ECO:0007669"/>
    <property type="project" value="UniProtKB-SubCell"/>
</dbReference>
<dbReference type="Gene3D" id="3.20.20.80">
    <property type="entry name" value="Glycosidases"/>
    <property type="match status" value="1"/>
</dbReference>
<dbReference type="EMBL" id="Z48674">
    <property type="protein sequence ID" value="CAA88593.1"/>
    <property type="molecule type" value="mRNA"/>
</dbReference>
<dbReference type="InterPro" id="IPR045321">
    <property type="entry name" value="Cts1-like"/>
</dbReference>
<reference evidence="16" key="1">
    <citation type="journal article" date="1995" name="Mol. Plant Microbe Interact.">
        <title>Use of differential display to identify novel Sesbania rostrata genes enhanced by Azorhizobium caulinodans infection.</title>
        <authorList>
            <person name="Goormachtig S."/>
            <person name="Valerio-Lepiniec M."/>
            <person name="Szczyglowski K."/>
            <person name="Van Montagu M."/>
            <person name="Holsters M."/>
            <person name="De Bruijn F."/>
        </authorList>
    </citation>
    <scope>NUCLEOTIDE SEQUENCE</scope>
    <source>
        <tissue evidence="16">Bacterial infected stem located root primordia</tissue>
    </source>
</reference>
<dbReference type="InterPro" id="IPR050542">
    <property type="entry name" value="Glycosyl_Hydrlase18_Chitinase"/>
</dbReference>
<comment type="similarity">
    <text evidence="3">Belongs to the glycosyl hydrolase 18 family. Chitinase class II subfamily.</text>
</comment>
<dbReference type="Pfam" id="PF00704">
    <property type="entry name" value="Glyco_hydro_18"/>
    <property type="match status" value="1"/>
</dbReference>
<dbReference type="PROSITE" id="PS51910">
    <property type="entry name" value="GH18_2"/>
    <property type="match status" value="1"/>
</dbReference>
<dbReference type="EC" id="3.2.1.14" evidence="4"/>
<evidence type="ECO:0000256" key="11">
    <source>
        <dbReference type="ARBA" id="ARBA00023326"/>
    </source>
</evidence>
<dbReference type="GO" id="GO:0006032">
    <property type="term" value="P:chitin catabolic process"/>
    <property type="evidence" value="ECO:0007669"/>
    <property type="project" value="UniProtKB-KW"/>
</dbReference>
<feature type="signal peptide" evidence="14">
    <location>
        <begin position="1"/>
        <end position="23"/>
    </location>
</feature>
<dbReference type="PROSITE" id="PS01095">
    <property type="entry name" value="GH18_1"/>
    <property type="match status" value="1"/>
</dbReference>
<dbReference type="GO" id="GO:0000272">
    <property type="term" value="P:polysaccharide catabolic process"/>
    <property type="evidence" value="ECO:0007669"/>
    <property type="project" value="UniProtKB-KW"/>
</dbReference>
<keyword evidence="6 13" id="KW-0378">Hydrolase</keyword>
<keyword evidence="10 13" id="KW-0326">Glycosidase</keyword>
<evidence type="ECO:0000256" key="14">
    <source>
        <dbReference type="SAM" id="SignalP"/>
    </source>
</evidence>
<evidence type="ECO:0000256" key="5">
    <source>
        <dbReference type="ARBA" id="ARBA00022525"/>
    </source>
</evidence>
<proteinExistence type="evidence at transcript level"/>
<evidence type="ECO:0000256" key="2">
    <source>
        <dbReference type="ARBA" id="ARBA00004239"/>
    </source>
</evidence>
<evidence type="ECO:0000256" key="3">
    <source>
        <dbReference type="ARBA" id="ARBA00009121"/>
    </source>
</evidence>
<dbReference type="PANTHER" id="PTHR45708">
    <property type="entry name" value="ENDOCHITINASE"/>
    <property type="match status" value="1"/>
</dbReference>
<keyword evidence="11" id="KW-0624">Polysaccharide degradation</keyword>
<keyword evidence="9" id="KW-0119">Carbohydrate metabolism</keyword>
<evidence type="ECO:0000313" key="16">
    <source>
        <dbReference type="EMBL" id="CAA88593.1"/>
    </source>
</evidence>
<evidence type="ECO:0000256" key="12">
    <source>
        <dbReference type="ARBA" id="ARBA00073139"/>
    </source>
</evidence>
<comment type="subcellular location">
    <subcellularLocation>
        <location evidence="2">Secreted</location>
        <location evidence="2">Extracellular space</location>
    </subcellularLocation>
</comment>
<evidence type="ECO:0000256" key="7">
    <source>
        <dbReference type="ARBA" id="ARBA00023024"/>
    </source>
</evidence>
<feature type="chain" id="PRO_5004231785" description="Acidic endochitinase" evidence="14">
    <location>
        <begin position="24"/>
        <end position="328"/>
    </location>
</feature>
<evidence type="ECO:0000256" key="8">
    <source>
        <dbReference type="ARBA" id="ARBA00023157"/>
    </source>
</evidence>
<evidence type="ECO:0000256" key="10">
    <source>
        <dbReference type="ARBA" id="ARBA00023295"/>
    </source>
</evidence>
<keyword evidence="14" id="KW-0732">Signal</keyword>
<dbReference type="InterPro" id="IPR001223">
    <property type="entry name" value="Glyco_hydro18_cat"/>
</dbReference>
<reference evidence="16" key="2">
    <citation type="submission" date="1997-04" db="EMBL/GenBank/DDBJ databases">
        <authorList>
            <person name="Goormachtig S."/>
        </authorList>
    </citation>
    <scope>NUCLEOTIDE SEQUENCE</scope>
    <source>
        <tissue evidence="16">Bacterial infected stem located root primordia</tissue>
    </source>
</reference>
<accession>Q41401</accession>
<dbReference type="InterPro" id="IPR001579">
    <property type="entry name" value="Glyco_hydro_18_chit_AS"/>
</dbReference>
<evidence type="ECO:0000256" key="9">
    <source>
        <dbReference type="ARBA" id="ARBA00023277"/>
    </source>
</evidence>
<dbReference type="SUPFAM" id="SSF51445">
    <property type="entry name" value="(Trans)glycosidases"/>
    <property type="match status" value="1"/>
</dbReference>
<dbReference type="AlphaFoldDB" id="Q41401"/>
<evidence type="ECO:0000259" key="15">
    <source>
        <dbReference type="PROSITE" id="PS51910"/>
    </source>
</evidence>
<organism evidence="16">
    <name type="scientific">Sesbania rostrata</name>
    <dbReference type="NCBI Taxonomy" id="3895"/>
    <lineage>
        <taxon>Eukaryota</taxon>
        <taxon>Viridiplantae</taxon>
        <taxon>Streptophyta</taxon>
        <taxon>Embryophyta</taxon>
        <taxon>Tracheophyta</taxon>
        <taxon>Spermatophyta</taxon>
        <taxon>Magnoliopsida</taxon>
        <taxon>eudicotyledons</taxon>
        <taxon>Gunneridae</taxon>
        <taxon>Pentapetalae</taxon>
        <taxon>rosids</taxon>
        <taxon>fabids</taxon>
        <taxon>Fabales</taxon>
        <taxon>Fabaceae</taxon>
        <taxon>Papilionoideae</taxon>
        <taxon>50 kb inversion clade</taxon>
        <taxon>NPAAA clade</taxon>
        <taxon>Hologalegina</taxon>
        <taxon>robinioid clade</taxon>
        <taxon>Sesbanieae</taxon>
        <taxon>Sesbania</taxon>
    </lineage>
</organism>
<dbReference type="PANTHER" id="PTHR45708:SF31">
    <property type="entry name" value="III ACIDIC ENDOCHITINASE, PUTATIVE-RELATED"/>
    <property type="match status" value="1"/>
</dbReference>
<protein>
    <recommendedName>
        <fullName evidence="12">Acidic endochitinase</fullName>
        <ecNumber evidence="4">3.2.1.14</ecNumber>
    </recommendedName>
</protein>
<feature type="domain" description="GH18" evidence="15">
    <location>
        <begin position="26"/>
        <end position="300"/>
    </location>
</feature>
<dbReference type="CDD" id="cd02877">
    <property type="entry name" value="GH18_hevamine_XipI_class_III"/>
    <property type="match status" value="1"/>
</dbReference>
<dbReference type="InterPro" id="IPR017853">
    <property type="entry name" value="GH"/>
</dbReference>
<dbReference type="PIR" id="S57992">
    <property type="entry name" value="S57992"/>
</dbReference>